<dbReference type="PANTHER" id="PTHR22576">
    <property type="entry name" value="MUCOSA ASSOCIATED LYMPHOID TISSUE LYMPHOMA TRANSLOCATION PROTEIN 1/PARACASPASE"/>
    <property type="match status" value="1"/>
</dbReference>
<gene>
    <name evidence="2" type="ORF">DGAL_LOCUS11555</name>
</gene>
<evidence type="ECO:0000313" key="3">
    <source>
        <dbReference type="Proteomes" id="UP000789390"/>
    </source>
</evidence>
<dbReference type="SMART" id="SM00409">
    <property type="entry name" value="IG"/>
    <property type="match status" value="2"/>
</dbReference>
<dbReference type="GO" id="GO:0006508">
    <property type="term" value="P:proteolysis"/>
    <property type="evidence" value="ECO:0007669"/>
    <property type="project" value="InterPro"/>
</dbReference>
<dbReference type="PROSITE" id="PS50835">
    <property type="entry name" value="IG_LIKE"/>
    <property type="match status" value="2"/>
</dbReference>
<dbReference type="PANTHER" id="PTHR22576:SF37">
    <property type="entry name" value="MUCOSA-ASSOCIATED LYMPHOID TISSUE LYMPHOMA TRANSLOCATION PROTEIN 1"/>
    <property type="match status" value="1"/>
</dbReference>
<comment type="caution">
    <text evidence="2">The sequence shown here is derived from an EMBL/GenBank/DDBJ whole genome shotgun (WGS) entry which is preliminary data.</text>
</comment>
<sequence length="686" mass="77706">MLKFPLPPIPDPSQPIERLSSGIHQQISAWLDREGRSWELLDMAMQTVNPGSFVAHQVDCTSAQLFSKLSRFKCEVGILAYFLEKCQMYEPLYLLKDRGIYIVSHVPVEIKNNLPQETIVTINTRVELGCEVSGFPKPSFQWFLNDVPLMSDSAILNPLVIPNFRNSDAGFYKCEITQQCRDGSFQTISTGSSKMTLENCAPFVVIEPQDLLSVDPGDSIELNCLIEGHPVPRFQWYKNDYPISNEVTPILKINYTAPQHSGRYRCLATNSEGKTLTREAFVEIKLPASTSDRLRSTFTGYHTQHTDLVLSCDHAASMKQALLIGNWTYDTHGLSKVRADVKTLHDILYKMDFEVISLCNLGKVEILHAADRLCELLLPDAYVVVYFAGHGIHYSGHDYLMPVDLNMNSDYSIRDLVDGNEIIARIQQRNPKLLVVLLDMCRTIPQQGINLRIADELQRQIPRDSRSNLVMAWATAENSFAFEMGYEENGIFMTYLKKSMENRNILLTDMLERLKQHFKKEIPIEAKDQMPITSSSLAEPLSLYDPVDGSLIGGSLWNDCQMLARSWKELPQKQIATVQANGCTIIIYIQFGMMDDCFSNGLRIELTTEGYDTITFQPSIHPPILGLLEVKHQLDLKKCTITLQRLQALVEDASLLLRIAEFPTERILVHLGQPLISVARLSTNYF</sequence>
<dbReference type="Pfam" id="PF00656">
    <property type="entry name" value="Peptidase_C14"/>
    <property type="match status" value="1"/>
</dbReference>
<keyword evidence="3" id="KW-1185">Reference proteome</keyword>
<dbReference type="InterPro" id="IPR052039">
    <property type="entry name" value="Caspase-related_regulators"/>
</dbReference>
<dbReference type="InterPro" id="IPR007110">
    <property type="entry name" value="Ig-like_dom"/>
</dbReference>
<dbReference type="InterPro" id="IPR011600">
    <property type="entry name" value="Pept_C14_caspase"/>
</dbReference>
<dbReference type="GO" id="GO:0004197">
    <property type="term" value="F:cysteine-type endopeptidase activity"/>
    <property type="evidence" value="ECO:0007669"/>
    <property type="project" value="InterPro"/>
</dbReference>
<dbReference type="SUPFAM" id="SSF52129">
    <property type="entry name" value="Caspase-like"/>
    <property type="match status" value="1"/>
</dbReference>
<dbReference type="CDD" id="cd00096">
    <property type="entry name" value="Ig"/>
    <property type="match status" value="2"/>
</dbReference>
<dbReference type="EMBL" id="CAKKLH010000281">
    <property type="protein sequence ID" value="CAH0108188.1"/>
    <property type="molecule type" value="Genomic_DNA"/>
</dbReference>
<evidence type="ECO:0000259" key="1">
    <source>
        <dbReference type="PROSITE" id="PS50835"/>
    </source>
</evidence>
<dbReference type="SUPFAM" id="SSF48726">
    <property type="entry name" value="Immunoglobulin"/>
    <property type="match status" value="2"/>
</dbReference>
<evidence type="ECO:0000313" key="2">
    <source>
        <dbReference type="EMBL" id="CAH0108188.1"/>
    </source>
</evidence>
<dbReference type="OrthoDB" id="417046at2759"/>
<dbReference type="InterPro" id="IPR029030">
    <property type="entry name" value="Caspase-like_dom_sf"/>
</dbReference>
<dbReference type="Gene3D" id="2.60.40.10">
    <property type="entry name" value="Immunoglobulins"/>
    <property type="match status" value="2"/>
</dbReference>
<reference evidence="2" key="1">
    <citation type="submission" date="2021-11" db="EMBL/GenBank/DDBJ databases">
        <authorList>
            <person name="Schell T."/>
        </authorList>
    </citation>
    <scope>NUCLEOTIDE SEQUENCE</scope>
    <source>
        <strain evidence="2">M5</strain>
    </source>
</reference>
<name>A0A8J2RNZ6_9CRUS</name>
<dbReference type="InterPro" id="IPR003598">
    <property type="entry name" value="Ig_sub2"/>
</dbReference>
<accession>A0A8J2RNZ6</accession>
<dbReference type="Gene3D" id="3.40.50.1460">
    <property type="match status" value="1"/>
</dbReference>
<dbReference type="InterPro" id="IPR003599">
    <property type="entry name" value="Ig_sub"/>
</dbReference>
<feature type="domain" description="Ig-like" evidence="1">
    <location>
        <begin position="107"/>
        <end position="198"/>
    </location>
</feature>
<dbReference type="InterPro" id="IPR013783">
    <property type="entry name" value="Ig-like_fold"/>
</dbReference>
<dbReference type="InterPro" id="IPR036179">
    <property type="entry name" value="Ig-like_dom_sf"/>
</dbReference>
<feature type="domain" description="Ig-like" evidence="1">
    <location>
        <begin position="202"/>
        <end position="277"/>
    </location>
</feature>
<dbReference type="Pfam" id="PF13927">
    <property type="entry name" value="Ig_3"/>
    <property type="match status" value="2"/>
</dbReference>
<dbReference type="SMART" id="SM00408">
    <property type="entry name" value="IGc2"/>
    <property type="match status" value="2"/>
</dbReference>
<dbReference type="AlphaFoldDB" id="A0A8J2RNZ6"/>
<organism evidence="2 3">
    <name type="scientific">Daphnia galeata</name>
    <dbReference type="NCBI Taxonomy" id="27404"/>
    <lineage>
        <taxon>Eukaryota</taxon>
        <taxon>Metazoa</taxon>
        <taxon>Ecdysozoa</taxon>
        <taxon>Arthropoda</taxon>
        <taxon>Crustacea</taxon>
        <taxon>Branchiopoda</taxon>
        <taxon>Diplostraca</taxon>
        <taxon>Cladocera</taxon>
        <taxon>Anomopoda</taxon>
        <taxon>Daphniidae</taxon>
        <taxon>Daphnia</taxon>
    </lineage>
</organism>
<protein>
    <recommendedName>
        <fullName evidence="1">Ig-like domain-containing protein</fullName>
    </recommendedName>
</protein>
<proteinExistence type="predicted"/>
<dbReference type="Proteomes" id="UP000789390">
    <property type="component" value="Unassembled WGS sequence"/>
</dbReference>